<reference evidence="1" key="2">
    <citation type="submission" date="2017-10" db="EMBL/GenBank/DDBJ databases">
        <title>Ladona fulva Genome sequencing and assembly.</title>
        <authorList>
            <person name="Murali S."/>
            <person name="Richards S."/>
            <person name="Bandaranaike D."/>
            <person name="Bellair M."/>
            <person name="Blankenburg K."/>
            <person name="Chao H."/>
            <person name="Dinh H."/>
            <person name="Doddapaneni H."/>
            <person name="Dugan-Rocha S."/>
            <person name="Elkadiri S."/>
            <person name="Gnanaolivu R."/>
            <person name="Hernandez B."/>
            <person name="Skinner E."/>
            <person name="Javaid M."/>
            <person name="Lee S."/>
            <person name="Li M."/>
            <person name="Ming W."/>
            <person name="Munidasa M."/>
            <person name="Muniz J."/>
            <person name="Nguyen L."/>
            <person name="Hughes D."/>
            <person name="Osuji N."/>
            <person name="Pu L.-L."/>
            <person name="Puazo M."/>
            <person name="Qu C."/>
            <person name="Quiroz J."/>
            <person name="Raj R."/>
            <person name="Weissenberger G."/>
            <person name="Xin Y."/>
            <person name="Zou X."/>
            <person name="Han Y."/>
            <person name="Worley K."/>
            <person name="Muzny D."/>
            <person name="Gibbs R."/>
        </authorList>
    </citation>
    <scope>NUCLEOTIDE SEQUENCE</scope>
    <source>
        <strain evidence="1">Sampled in the wild</strain>
    </source>
</reference>
<dbReference type="Proteomes" id="UP000792457">
    <property type="component" value="Unassembled WGS sequence"/>
</dbReference>
<accession>A0A8K0JWU7</accession>
<proteinExistence type="predicted"/>
<organism evidence="1 2">
    <name type="scientific">Ladona fulva</name>
    <name type="common">Scarce chaser dragonfly</name>
    <name type="synonym">Libellula fulva</name>
    <dbReference type="NCBI Taxonomy" id="123851"/>
    <lineage>
        <taxon>Eukaryota</taxon>
        <taxon>Metazoa</taxon>
        <taxon>Ecdysozoa</taxon>
        <taxon>Arthropoda</taxon>
        <taxon>Hexapoda</taxon>
        <taxon>Insecta</taxon>
        <taxon>Pterygota</taxon>
        <taxon>Palaeoptera</taxon>
        <taxon>Odonata</taxon>
        <taxon>Epiprocta</taxon>
        <taxon>Anisoptera</taxon>
        <taxon>Libelluloidea</taxon>
        <taxon>Libellulidae</taxon>
        <taxon>Ladona</taxon>
    </lineage>
</organism>
<evidence type="ECO:0000313" key="2">
    <source>
        <dbReference type="Proteomes" id="UP000792457"/>
    </source>
</evidence>
<keyword evidence="2" id="KW-1185">Reference proteome</keyword>
<sequence>MRNVMVQLYSYTVSEDSLQKCFQRWKNCTQSQGEHNSPATPVGPGLICSTNEWLFSVNCRTCTLSSCLCLCKSPTADWTRRSSASKEAVAPLGDAGLVLAEPGDCVVEWLSMTCALRSAWQRSMALDTAALCLLSWMRRRTSSSWVRPRRSPAETDTSPLPPSTLFLSPALSASPDSLPFLTLLPPPLGTSCFWDVIFC</sequence>
<reference evidence="1" key="1">
    <citation type="submission" date="2013-04" db="EMBL/GenBank/DDBJ databases">
        <authorList>
            <person name="Qu J."/>
            <person name="Murali S.C."/>
            <person name="Bandaranaike D."/>
            <person name="Bellair M."/>
            <person name="Blankenburg K."/>
            <person name="Chao H."/>
            <person name="Dinh H."/>
            <person name="Doddapaneni H."/>
            <person name="Downs B."/>
            <person name="Dugan-Rocha S."/>
            <person name="Elkadiri S."/>
            <person name="Gnanaolivu R.D."/>
            <person name="Hernandez B."/>
            <person name="Javaid M."/>
            <person name="Jayaseelan J.C."/>
            <person name="Lee S."/>
            <person name="Li M."/>
            <person name="Ming W."/>
            <person name="Munidasa M."/>
            <person name="Muniz J."/>
            <person name="Nguyen L."/>
            <person name="Ongeri F."/>
            <person name="Osuji N."/>
            <person name="Pu L.-L."/>
            <person name="Puazo M."/>
            <person name="Qu C."/>
            <person name="Quiroz J."/>
            <person name="Raj R."/>
            <person name="Weissenberger G."/>
            <person name="Xin Y."/>
            <person name="Zou X."/>
            <person name="Han Y."/>
            <person name="Richards S."/>
            <person name="Worley K."/>
            <person name="Muzny D."/>
            <person name="Gibbs R."/>
        </authorList>
    </citation>
    <scope>NUCLEOTIDE SEQUENCE</scope>
    <source>
        <strain evidence="1">Sampled in the wild</strain>
    </source>
</reference>
<protein>
    <submittedName>
        <fullName evidence="1">Uncharacterized protein</fullName>
    </submittedName>
</protein>
<evidence type="ECO:0000313" key="1">
    <source>
        <dbReference type="EMBL" id="KAG8224155.1"/>
    </source>
</evidence>
<gene>
    <name evidence="1" type="ORF">J437_LFUL005539</name>
</gene>
<dbReference type="EMBL" id="KZ308186">
    <property type="protein sequence ID" value="KAG8224155.1"/>
    <property type="molecule type" value="Genomic_DNA"/>
</dbReference>
<comment type="caution">
    <text evidence="1">The sequence shown here is derived from an EMBL/GenBank/DDBJ whole genome shotgun (WGS) entry which is preliminary data.</text>
</comment>
<name>A0A8K0JWU7_LADFU</name>
<dbReference type="AlphaFoldDB" id="A0A8K0JWU7"/>